<name>A0A8J4AV27_9CHLO</name>
<evidence type="ECO:0000313" key="3">
    <source>
        <dbReference type="Proteomes" id="UP000747399"/>
    </source>
</evidence>
<dbReference type="EMBL" id="BNCO01000005">
    <property type="protein sequence ID" value="GIL48215.1"/>
    <property type="molecule type" value="Genomic_DNA"/>
</dbReference>
<reference evidence="2" key="1">
    <citation type="journal article" date="2021" name="Proc. Natl. Acad. Sci. U.S.A.">
        <title>Three genomes in the algal genus Volvox reveal the fate of a haploid sex-determining region after a transition to homothallism.</title>
        <authorList>
            <person name="Yamamoto K."/>
            <person name="Hamaji T."/>
            <person name="Kawai-Toyooka H."/>
            <person name="Matsuzaki R."/>
            <person name="Takahashi F."/>
            <person name="Nishimura Y."/>
            <person name="Kawachi M."/>
            <person name="Noguchi H."/>
            <person name="Minakuchi Y."/>
            <person name="Umen J.G."/>
            <person name="Toyoda A."/>
            <person name="Nozaki H."/>
        </authorList>
    </citation>
    <scope>NUCLEOTIDE SEQUENCE</scope>
    <source>
        <strain evidence="2">NIES-3780</strain>
    </source>
</reference>
<evidence type="ECO:0000256" key="1">
    <source>
        <dbReference type="SAM" id="MobiDB-lite"/>
    </source>
</evidence>
<organism evidence="2 3">
    <name type="scientific">Volvox africanus</name>
    <dbReference type="NCBI Taxonomy" id="51714"/>
    <lineage>
        <taxon>Eukaryota</taxon>
        <taxon>Viridiplantae</taxon>
        <taxon>Chlorophyta</taxon>
        <taxon>core chlorophytes</taxon>
        <taxon>Chlorophyceae</taxon>
        <taxon>CS clade</taxon>
        <taxon>Chlamydomonadales</taxon>
        <taxon>Volvocaceae</taxon>
        <taxon>Volvox</taxon>
    </lineage>
</organism>
<feature type="non-terminal residue" evidence="2">
    <location>
        <position position="100"/>
    </location>
</feature>
<evidence type="ECO:0000313" key="2">
    <source>
        <dbReference type="EMBL" id="GIL48215.1"/>
    </source>
</evidence>
<dbReference type="Proteomes" id="UP000747399">
    <property type="component" value="Unassembled WGS sequence"/>
</dbReference>
<accession>A0A8J4AV27</accession>
<dbReference type="AlphaFoldDB" id="A0A8J4AV27"/>
<proteinExistence type="predicted"/>
<feature type="region of interest" description="Disordered" evidence="1">
    <location>
        <begin position="70"/>
        <end position="100"/>
    </location>
</feature>
<protein>
    <submittedName>
        <fullName evidence="2">Uncharacterized protein</fullName>
    </submittedName>
</protein>
<gene>
    <name evidence="2" type="ORF">Vafri_4898</name>
</gene>
<keyword evidence="3" id="KW-1185">Reference proteome</keyword>
<sequence>MCCCAGKFVSFLVNMRLRCPEGCLTCMFDLSRTLRSFARQRIPLPFASSFRVSPPTPICPSCCTRMWSMTEQPTTEQPTTEQPTTEQPTTEQPTTEQPTT</sequence>
<comment type="caution">
    <text evidence="2">The sequence shown here is derived from an EMBL/GenBank/DDBJ whole genome shotgun (WGS) entry which is preliminary data.</text>
</comment>